<organism evidence="1">
    <name type="scientific">uncultured Nocardioides sp</name>
    <dbReference type="NCBI Taxonomy" id="198441"/>
    <lineage>
        <taxon>Bacteria</taxon>
        <taxon>Bacillati</taxon>
        <taxon>Actinomycetota</taxon>
        <taxon>Actinomycetes</taxon>
        <taxon>Propionibacteriales</taxon>
        <taxon>Nocardioidaceae</taxon>
        <taxon>Nocardioides</taxon>
        <taxon>environmental samples</taxon>
    </lineage>
</organism>
<evidence type="ECO:0008006" key="2">
    <source>
        <dbReference type="Google" id="ProtNLM"/>
    </source>
</evidence>
<dbReference type="SUPFAM" id="SSF52540">
    <property type="entry name" value="P-loop containing nucleoside triphosphate hydrolases"/>
    <property type="match status" value="1"/>
</dbReference>
<dbReference type="RefSeq" id="WP_295661056.1">
    <property type="nucleotide sequence ID" value="NZ_CADCUP010000193.1"/>
</dbReference>
<dbReference type="InterPro" id="IPR027417">
    <property type="entry name" value="P-loop_NTPase"/>
</dbReference>
<dbReference type="EMBL" id="CADCUP010000193">
    <property type="protein sequence ID" value="CAA9412316.1"/>
    <property type="molecule type" value="Genomic_DNA"/>
</dbReference>
<dbReference type="AlphaFoldDB" id="A0A6J4PGM4"/>
<protein>
    <recommendedName>
        <fullName evidence="2">Sulfotransferase family protein</fullName>
    </recommendedName>
</protein>
<proteinExistence type="predicted"/>
<accession>A0A6J4PGM4</accession>
<sequence>MSRRVLVHVGTPKTGTSHLQDVLHRNRERLATHGILYPAERFDEHFLAALDLMRLTWGGLERQAVGAWDRLAADVRAWPGTSIISHEILATASRTQVDRALRSLGADGSPSGPEVHLILSVRDLVRQIPAEWQENVKHRSVITYERFLEVITDPGRESRIGTWFWGVQEIPDIINRWGAIIPPDRIHLVTVPAPGAPRDELWRRFSGTFGLDGLDLDLTPVRANYSLGASETALVRRINRHVIKVVDPGDYRPLVRELLAHETLSRRHDSPRLALPPHLYAWAQEVSQTWVEDIEKQGYDVVGDLSDLIGPPPADTWADPDHPDEAEVAAAAVDAVKALLGEATRLRRVEEDLHRELADTRAALERAYLRPTYRLREKAVRRLEGGRTGRLLLAVYRRVRRRSSLSA</sequence>
<reference evidence="1" key="1">
    <citation type="submission" date="2020-02" db="EMBL/GenBank/DDBJ databases">
        <authorList>
            <person name="Meier V. D."/>
        </authorList>
    </citation>
    <scope>NUCLEOTIDE SEQUENCE</scope>
    <source>
        <strain evidence="1">AVDCRST_MAG06</strain>
    </source>
</reference>
<name>A0A6J4PGM4_9ACTN</name>
<gene>
    <name evidence="1" type="ORF">AVDCRST_MAG06-2871</name>
</gene>
<evidence type="ECO:0000313" key="1">
    <source>
        <dbReference type="EMBL" id="CAA9412316.1"/>
    </source>
</evidence>